<dbReference type="GO" id="GO:0006508">
    <property type="term" value="P:proteolysis"/>
    <property type="evidence" value="ECO:0007669"/>
    <property type="project" value="InterPro"/>
</dbReference>
<proteinExistence type="predicted"/>
<dbReference type="Pfam" id="PF00089">
    <property type="entry name" value="Trypsin"/>
    <property type="match status" value="1"/>
</dbReference>
<name>A0A9N9STF8_DIABA</name>
<evidence type="ECO:0000259" key="3">
    <source>
        <dbReference type="Pfam" id="PF00089"/>
    </source>
</evidence>
<keyword evidence="2" id="KW-0732">Signal</keyword>
<keyword evidence="6" id="KW-1185">Reference proteome</keyword>
<dbReference type="SUPFAM" id="SSF50494">
    <property type="entry name" value="Trypsin-like serine proteases"/>
    <property type="match status" value="1"/>
</dbReference>
<feature type="domain" description="Peptidase S1" evidence="3">
    <location>
        <begin position="239"/>
        <end position="286"/>
    </location>
</feature>
<dbReference type="PANTHER" id="PTHR24252">
    <property type="entry name" value="ACROSIN-RELATED"/>
    <property type="match status" value="1"/>
</dbReference>
<dbReference type="OrthoDB" id="6147874at2759"/>
<protein>
    <submittedName>
        <fullName evidence="5">Uncharacterized protein</fullName>
    </submittedName>
</protein>
<evidence type="ECO:0000256" key="2">
    <source>
        <dbReference type="SAM" id="SignalP"/>
    </source>
</evidence>
<reference evidence="5" key="1">
    <citation type="submission" date="2022-01" db="EMBL/GenBank/DDBJ databases">
        <authorList>
            <person name="King R."/>
        </authorList>
    </citation>
    <scope>NUCLEOTIDE SEQUENCE</scope>
</reference>
<organism evidence="5 6">
    <name type="scientific">Diabrotica balteata</name>
    <name type="common">Banded cucumber beetle</name>
    <dbReference type="NCBI Taxonomy" id="107213"/>
    <lineage>
        <taxon>Eukaryota</taxon>
        <taxon>Metazoa</taxon>
        <taxon>Ecdysozoa</taxon>
        <taxon>Arthropoda</taxon>
        <taxon>Hexapoda</taxon>
        <taxon>Insecta</taxon>
        <taxon>Pterygota</taxon>
        <taxon>Neoptera</taxon>
        <taxon>Endopterygota</taxon>
        <taxon>Coleoptera</taxon>
        <taxon>Polyphaga</taxon>
        <taxon>Cucujiformia</taxon>
        <taxon>Chrysomeloidea</taxon>
        <taxon>Chrysomelidae</taxon>
        <taxon>Galerucinae</taxon>
        <taxon>Diabroticina</taxon>
        <taxon>Diabroticites</taxon>
        <taxon>Diabrotica</taxon>
    </lineage>
</organism>
<evidence type="ECO:0000313" key="6">
    <source>
        <dbReference type="Proteomes" id="UP001153709"/>
    </source>
</evidence>
<accession>A0A9N9STF8</accession>
<evidence type="ECO:0000313" key="5">
    <source>
        <dbReference type="EMBL" id="CAG9831447.1"/>
    </source>
</evidence>
<keyword evidence="1" id="KW-1015">Disulfide bond</keyword>
<feature type="chain" id="PRO_5040189971" evidence="2">
    <location>
        <begin position="19"/>
        <end position="319"/>
    </location>
</feature>
<gene>
    <name evidence="5" type="ORF">DIABBA_LOCUS5033</name>
</gene>
<dbReference type="GO" id="GO:0004252">
    <property type="term" value="F:serine-type endopeptidase activity"/>
    <property type="evidence" value="ECO:0007669"/>
    <property type="project" value="InterPro"/>
</dbReference>
<dbReference type="InterPro" id="IPR043504">
    <property type="entry name" value="Peptidase_S1_PA_chymotrypsin"/>
</dbReference>
<dbReference type="EMBL" id="OU898278">
    <property type="protein sequence ID" value="CAG9831447.1"/>
    <property type="molecule type" value="Genomic_DNA"/>
</dbReference>
<dbReference type="InterPro" id="IPR001254">
    <property type="entry name" value="Trypsin_dom"/>
</dbReference>
<evidence type="ECO:0000256" key="1">
    <source>
        <dbReference type="ARBA" id="ARBA00023157"/>
    </source>
</evidence>
<dbReference type="Gene3D" id="2.40.10.10">
    <property type="entry name" value="Trypsin-like serine proteases"/>
    <property type="match status" value="1"/>
</dbReference>
<dbReference type="Pfam" id="PF16030">
    <property type="entry name" value="GD_N"/>
    <property type="match status" value="1"/>
</dbReference>
<dbReference type="InterPro" id="IPR009003">
    <property type="entry name" value="Peptidase_S1_PA"/>
</dbReference>
<evidence type="ECO:0000259" key="4">
    <source>
        <dbReference type="Pfam" id="PF16030"/>
    </source>
</evidence>
<sequence>MFRVEFTLVFLFLSSAVCQDLVSPCPEWFTYEARKPNEPDRIYGVLNLLSDSDYNGIWLRVIFDKPALQLGNWFGIVKTDDNIMFKIQARNKKLVANVPTKIRIYIKYDTSQPPPKLVEIRLNAKTVCLKKEATTEAPASNDMYFTSPELTISLSTQTPIENPIQRPSRPHSTPNVPVNLPVNYIDNLYASNGRPSSSEDNDFFMGDFTLLGKQGKLSHTQYLKEECGVVIKPVQPLISHGEPTREGEFPWHAALYYTKGTDLTYICGATLISKYHLITVAHCVTKLTTRNALSPTSLIVYLGEFFYRIKVYFAFIYII</sequence>
<dbReference type="AlphaFoldDB" id="A0A9N9STF8"/>
<dbReference type="InterPro" id="IPR031986">
    <property type="entry name" value="GD_N"/>
</dbReference>
<feature type="domain" description="Serine protease gd N-terminal" evidence="4">
    <location>
        <begin position="23"/>
        <end position="133"/>
    </location>
</feature>
<dbReference type="Proteomes" id="UP001153709">
    <property type="component" value="Chromosome 3"/>
</dbReference>
<feature type="signal peptide" evidence="2">
    <location>
        <begin position="1"/>
        <end position="18"/>
    </location>
</feature>
<dbReference type="PANTHER" id="PTHR24252:SF7">
    <property type="entry name" value="HYALIN"/>
    <property type="match status" value="1"/>
</dbReference>